<accession>A0A1G4IGK6</accession>
<dbReference type="VEuPathDB" id="TriTrypDB:TEOVI_000312600"/>
<protein>
    <recommendedName>
        <fullName evidence="4">Trypanosome variant surface glycoprotein (A-type)</fullName>
    </recommendedName>
</protein>
<dbReference type="EMBL" id="CZPT02001659">
    <property type="protein sequence ID" value="SCU71545.1"/>
    <property type="molecule type" value="Genomic_DNA"/>
</dbReference>
<keyword evidence="1" id="KW-0732">Signal</keyword>
<gene>
    <name evidence="2" type="ORF">TEOVI_000312600</name>
</gene>
<evidence type="ECO:0008006" key="4">
    <source>
        <dbReference type="Google" id="ProtNLM"/>
    </source>
</evidence>
<dbReference type="Proteomes" id="UP000195570">
    <property type="component" value="Unassembled WGS sequence"/>
</dbReference>
<feature type="signal peptide" evidence="1">
    <location>
        <begin position="1"/>
        <end position="22"/>
    </location>
</feature>
<sequence>MLQSNVQFSLMLLALPLAHVIAQDEDATTKFTEACGCKRRLAARLHLYTAQFETAVQKKARNELAAAKYALAAHNGNLALREALITIIVAAAVMNSRCQAELAVEFKPTLEALEAGAQTIGIYLGINALTKVGSLFKTALEASDYLPIVQLTRKDVGTTSKLEGAEQTDCVPEKAPSMVTEDTEAPLATMKLHSKVTAKCQATGSNTCFNAQMGSSGNTRINLAYETTKPEISTNCDAGTHSANHVLSTNEIDLKKRQFQRHQ</sequence>
<organism evidence="2 3">
    <name type="scientific">Trypanosoma equiperdum</name>
    <dbReference type="NCBI Taxonomy" id="5694"/>
    <lineage>
        <taxon>Eukaryota</taxon>
        <taxon>Discoba</taxon>
        <taxon>Euglenozoa</taxon>
        <taxon>Kinetoplastea</taxon>
        <taxon>Metakinetoplastina</taxon>
        <taxon>Trypanosomatida</taxon>
        <taxon>Trypanosomatidae</taxon>
        <taxon>Trypanosoma</taxon>
    </lineage>
</organism>
<dbReference type="GeneID" id="92377066"/>
<proteinExistence type="predicted"/>
<dbReference type="RefSeq" id="XP_067082189.1">
    <property type="nucleotide sequence ID" value="XM_067226088.1"/>
</dbReference>
<evidence type="ECO:0000256" key="1">
    <source>
        <dbReference type="SAM" id="SignalP"/>
    </source>
</evidence>
<comment type="caution">
    <text evidence="2">The sequence shown here is derived from an EMBL/GenBank/DDBJ whole genome shotgun (WGS) entry which is preliminary data.</text>
</comment>
<feature type="chain" id="PRO_5009235633" description="Trypanosome variant surface glycoprotein (A-type)" evidence="1">
    <location>
        <begin position="23"/>
        <end position="263"/>
    </location>
</feature>
<reference evidence="2" key="1">
    <citation type="submission" date="2016-09" db="EMBL/GenBank/DDBJ databases">
        <authorList>
            <person name="Hebert L."/>
            <person name="Moumen B."/>
        </authorList>
    </citation>
    <scope>NUCLEOTIDE SEQUENCE [LARGE SCALE GENOMIC DNA]</scope>
    <source>
        <strain evidence="2">OVI</strain>
    </source>
</reference>
<evidence type="ECO:0000313" key="2">
    <source>
        <dbReference type="EMBL" id="SCU71545.1"/>
    </source>
</evidence>
<name>A0A1G4IGK6_TRYEQ</name>
<keyword evidence="3" id="KW-1185">Reference proteome</keyword>
<dbReference type="AlphaFoldDB" id="A0A1G4IGK6"/>
<evidence type="ECO:0000313" key="3">
    <source>
        <dbReference type="Proteomes" id="UP000195570"/>
    </source>
</evidence>